<evidence type="ECO:0000256" key="1">
    <source>
        <dbReference type="SAM" id="SignalP"/>
    </source>
</evidence>
<name>A0A7I7MIA8_9MYCO</name>
<protein>
    <recommendedName>
        <fullName evidence="4">Lipoprotein</fullName>
    </recommendedName>
</protein>
<dbReference type="RefSeq" id="WP_246228762.1">
    <property type="nucleotide sequence ID" value="NZ_AP022574.1"/>
</dbReference>
<keyword evidence="3" id="KW-1185">Reference proteome</keyword>
<dbReference type="PROSITE" id="PS51257">
    <property type="entry name" value="PROKAR_LIPOPROTEIN"/>
    <property type="match status" value="1"/>
</dbReference>
<reference evidence="2 3" key="1">
    <citation type="journal article" date="2019" name="Emerg. Microbes Infect.">
        <title>Comprehensive subspecies identification of 175 nontuberculous mycobacteria species based on 7547 genomic profiles.</title>
        <authorList>
            <person name="Matsumoto Y."/>
            <person name="Kinjo T."/>
            <person name="Motooka D."/>
            <person name="Nabeya D."/>
            <person name="Jung N."/>
            <person name="Uechi K."/>
            <person name="Horii T."/>
            <person name="Iida T."/>
            <person name="Fujita J."/>
            <person name="Nakamura S."/>
        </authorList>
    </citation>
    <scope>NUCLEOTIDE SEQUENCE [LARGE SCALE GENOMIC DNA]</scope>
    <source>
        <strain evidence="2 3">JCM 13323</strain>
    </source>
</reference>
<keyword evidence="1" id="KW-0732">Signal</keyword>
<evidence type="ECO:0008006" key="4">
    <source>
        <dbReference type="Google" id="ProtNLM"/>
    </source>
</evidence>
<dbReference type="AlphaFoldDB" id="A0A7I7MIA8"/>
<organism evidence="2 3">
    <name type="scientific">Mycolicibacterium psychrotolerans</name>
    <dbReference type="NCBI Taxonomy" id="216929"/>
    <lineage>
        <taxon>Bacteria</taxon>
        <taxon>Bacillati</taxon>
        <taxon>Actinomycetota</taxon>
        <taxon>Actinomycetes</taxon>
        <taxon>Mycobacteriales</taxon>
        <taxon>Mycobacteriaceae</taxon>
        <taxon>Mycolicibacterium</taxon>
    </lineage>
</organism>
<evidence type="ECO:0000313" key="2">
    <source>
        <dbReference type="EMBL" id="BBX70979.1"/>
    </source>
</evidence>
<feature type="signal peptide" evidence="1">
    <location>
        <begin position="1"/>
        <end position="26"/>
    </location>
</feature>
<gene>
    <name evidence="2" type="ORF">MPSYJ_44400</name>
</gene>
<evidence type="ECO:0000313" key="3">
    <source>
        <dbReference type="Proteomes" id="UP000466514"/>
    </source>
</evidence>
<sequence>MRVLLGTVVALVGITGSACQSSVATASPLLAPGSPFRTTILANAALDPNSEAMIARISRGGGVNAGLIDFALPVYQVTPDTPRHKVSCTMSWGRCPFDGVDVPIPVGARPHRGSDGAMVVLDERTRQAFEFWQAHDNGDQWSTSWGAVTNIDGSGWDRGATASGASRLAGVVRIEEIANGEIPHALAVATSDACAGTFRPPAISTDGRSSRSDCVPEGTRIRLDPGVDLDALTLAPAVRTVARAMQLYGAFVVDRSGSPLSMGFELDTTAPSGSIGAVYQQAGLRWDYDDLPGVPWDRLQVLA</sequence>
<dbReference type="EMBL" id="AP022574">
    <property type="protein sequence ID" value="BBX70979.1"/>
    <property type="molecule type" value="Genomic_DNA"/>
</dbReference>
<feature type="chain" id="PRO_5029701913" description="Lipoprotein" evidence="1">
    <location>
        <begin position="27"/>
        <end position="303"/>
    </location>
</feature>
<dbReference type="KEGG" id="mpsc:MPSYJ_44400"/>
<accession>A0A7I7MIA8</accession>
<dbReference type="Proteomes" id="UP000466514">
    <property type="component" value="Chromosome"/>
</dbReference>
<proteinExistence type="predicted"/>